<proteinExistence type="inferred from homology"/>
<feature type="chain" id="PRO_5022930007" evidence="8">
    <location>
        <begin position="21"/>
        <end position="87"/>
    </location>
</feature>
<dbReference type="OrthoDB" id="15356at2759"/>
<evidence type="ECO:0000256" key="6">
    <source>
        <dbReference type="ARBA" id="ARBA00023136"/>
    </source>
</evidence>
<evidence type="ECO:0000256" key="2">
    <source>
        <dbReference type="ARBA" id="ARBA00022448"/>
    </source>
</evidence>
<evidence type="ECO:0000256" key="4">
    <source>
        <dbReference type="ARBA" id="ARBA00022927"/>
    </source>
</evidence>
<comment type="similarity">
    <text evidence="7">Belongs to the YOS1 family.</text>
</comment>
<evidence type="ECO:0000256" key="1">
    <source>
        <dbReference type="ARBA" id="ARBA00004370"/>
    </source>
</evidence>
<evidence type="ECO:0000313" key="10">
    <source>
        <dbReference type="Proteomes" id="UP000316726"/>
    </source>
</evidence>
<organism evidence="9 10">
    <name type="scientific">Chloropicon primus</name>
    <dbReference type="NCBI Taxonomy" id="1764295"/>
    <lineage>
        <taxon>Eukaryota</taxon>
        <taxon>Viridiplantae</taxon>
        <taxon>Chlorophyta</taxon>
        <taxon>Chloropicophyceae</taxon>
        <taxon>Chloropicales</taxon>
        <taxon>Chloropicaceae</taxon>
        <taxon>Chloropicon</taxon>
    </lineage>
</organism>
<sequence>MALSLWTILQAVLLFTNAFAILNEERFLKKRGITLASATNADSFYGGPAQGTSLKGQLAGFLHACSYLRVPLIFLNTVVILVKTIFG</sequence>
<dbReference type="GO" id="GO:0005789">
    <property type="term" value="C:endoplasmic reticulum membrane"/>
    <property type="evidence" value="ECO:0007669"/>
    <property type="project" value="TreeGrafter"/>
</dbReference>
<keyword evidence="6" id="KW-0472">Membrane</keyword>
<dbReference type="PANTHER" id="PTHR15858:SF0">
    <property type="entry name" value="IMMEDIATE EARLY RESPONSE 3-INTERACTING PROTEIN 1"/>
    <property type="match status" value="1"/>
</dbReference>
<dbReference type="GO" id="GO:0030134">
    <property type="term" value="C:COPII-coated ER to Golgi transport vesicle"/>
    <property type="evidence" value="ECO:0007669"/>
    <property type="project" value="TreeGrafter"/>
</dbReference>
<name>A0A5B8MM58_9CHLO</name>
<dbReference type="STRING" id="1764295.A0A5B8MM58"/>
<dbReference type="GO" id="GO:0000139">
    <property type="term" value="C:Golgi membrane"/>
    <property type="evidence" value="ECO:0007669"/>
    <property type="project" value="TreeGrafter"/>
</dbReference>
<keyword evidence="5" id="KW-1133">Transmembrane helix</keyword>
<keyword evidence="8" id="KW-0732">Signal</keyword>
<dbReference type="PANTHER" id="PTHR15858">
    <property type="entry name" value="IMMEDIATE EARLY RESPONSE 3-INTERACTING PROTEIN 1"/>
    <property type="match status" value="1"/>
</dbReference>
<evidence type="ECO:0000256" key="5">
    <source>
        <dbReference type="ARBA" id="ARBA00022989"/>
    </source>
</evidence>
<accession>A0A5B8MM58</accession>
<evidence type="ECO:0000256" key="8">
    <source>
        <dbReference type="SAM" id="SignalP"/>
    </source>
</evidence>
<reference evidence="9 10" key="1">
    <citation type="submission" date="2018-07" db="EMBL/GenBank/DDBJ databases">
        <title>The complete nuclear genome of the prasinophyte Chloropicon primus (CCMP1205).</title>
        <authorList>
            <person name="Pombert J.-F."/>
            <person name="Otis C."/>
            <person name="Turmel M."/>
            <person name="Lemieux C."/>
        </authorList>
    </citation>
    <scope>NUCLEOTIDE SEQUENCE [LARGE SCALE GENOMIC DNA]</scope>
    <source>
        <strain evidence="9 10">CCMP1205</strain>
    </source>
</reference>
<evidence type="ECO:0000256" key="3">
    <source>
        <dbReference type="ARBA" id="ARBA00022692"/>
    </source>
</evidence>
<dbReference type="GO" id="GO:0006888">
    <property type="term" value="P:endoplasmic reticulum to Golgi vesicle-mediated transport"/>
    <property type="evidence" value="ECO:0007669"/>
    <property type="project" value="TreeGrafter"/>
</dbReference>
<keyword evidence="3" id="KW-0812">Transmembrane</keyword>
<keyword evidence="4" id="KW-0653">Protein transport</keyword>
<dbReference type="GO" id="GO:0015031">
    <property type="term" value="P:protein transport"/>
    <property type="evidence" value="ECO:0007669"/>
    <property type="project" value="UniProtKB-KW"/>
</dbReference>
<feature type="signal peptide" evidence="8">
    <location>
        <begin position="1"/>
        <end position="20"/>
    </location>
</feature>
<evidence type="ECO:0000313" key="9">
    <source>
        <dbReference type="EMBL" id="QDZ21351.1"/>
    </source>
</evidence>
<dbReference type="EMBL" id="CP031038">
    <property type="protein sequence ID" value="QDZ21351.1"/>
    <property type="molecule type" value="Genomic_DNA"/>
</dbReference>
<dbReference type="AlphaFoldDB" id="A0A5B8MM58"/>
<protein>
    <submittedName>
        <fullName evidence="9">Yos1-like protein</fullName>
    </submittedName>
</protein>
<dbReference type="Pfam" id="PF08571">
    <property type="entry name" value="Yos1"/>
    <property type="match status" value="1"/>
</dbReference>
<dbReference type="InterPro" id="IPR013880">
    <property type="entry name" value="Yos1"/>
</dbReference>
<keyword evidence="10" id="KW-1185">Reference proteome</keyword>
<comment type="subcellular location">
    <subcellularLocation>
        <location evidence="1">Membrane</location>
    </subcellularLocation>
</comment>
<dbReference type="Proteomes" id="UP000316726">
    <property type="component" value="Chromosome 5"/>
</dbReference>
<gene>
    <name evidence="9" type="ORF">A3770_05p38690</name>
</gene>
<keyword evidence="2" id="KW-0813">Transport</keyword>
<evidence type="ECO:0000256" key="7">
    <source>
        <dbReference type="ARBA" id="ARBA00024203"/>
    </source>
</evidence>